<sequence>MSQKDYSLTPVFQLTNTLGVYHVSTFLGLCINSYASELCIRGLYASPIIKPSLEAEKRNKDLGNLKKQRTEGESMGAVTGGYEDDVGGDSEGWSGVTALSGLTTRHWRLQRRL</sequence>
<accession>A0AAN9L526</accession>
<evidence type="ECO:0000256" key="1">
    <source>
        <dbReference type="SAM" id="MobiDB-lite"/>
    </source>
</evidence>
<feature type="compositionally biased region" description="Basic and acidic residues" evidence="1">
    <location>
        <begin position="59"/>
        <end position="72"/>
    </location>
</feature>
<evidence type="ECO:0000313" key="2">
    <source>
        <dbReference type="EMBL" id="KAK7329635.1"/>
    </source>
</evidence>
<dbReference type="EMBL" id="JAYMYQ010000005">
    <property type="protein sequence ID" value="KAK7329635.1"/>
    <property type="molecule type" value="Genomic_DNA"/>
</dbReference>
<dbReference type="AlphaFoldDB" id="A0AAN9L526"/>
<gene>
    <name evidence="2" type="ORF">VNO77_23807</name>
</gene>
<keyword evidence="3" id="KW-1185">Reference proteome</keyword>
<reference evidence="2 3" key="1">
    <citation type="submission" date="2024-01" db="EMBL/GenBank/DDBJ databases">
        <title>The genomes of 5 underutilized Papilionoideae crops provide insights into root nodulation and disease resistanc.</title>
        <authorList>
            <person name="Jiang F."/>
        </authorList>
    </citation>
    <scope>NUCLEOTIDE SEQUENCE [LARGE SCALE GENOMIC DNA]</scope>
    <source>
        <strain evidence="2">LVBAO_FW01</strain>
        <tissue evidence="2">Leaves</tissue>
    </source>
</reference>
<dbReference type="Proteomes" id="UP001367508">
    <property type="component" value="Unassembled WGS sequence"/>
</dbReference>
<comment type="caution">
    <text evidence="2">The sequence shown here is derived from an EMBL/GenBank/DDBJ whole genome shotgun (WGS) entry which is preliminary data.</text>
</comment>
<proteinExistence type="predicted"/>
<organism evidence="2 3">
    <name type="scientific">Canavalia gladiata</name>
    <name type="common">Sword bean</name>
    <name type="synonym">Dolichos gladiatus</name>
    <dbReference type="NCBI Taxonomy" id="3824"/>
    <lineage>
        <taxon>Eukaryota</taxon>
        <taxon>Viridiplantae</taxon>
        <taxon>Streptophyta</taxon>
        <taxon>Embryophyta</taxon>
        <taxon>Tracheophyta</taxon>
        <taxon>Spermatophyta</taxon>
        <taxon>Magnoliopsida</taxon>
        <taxon>eudicotyledons</taxon>
        <taxon>Gunneridae</taxon>
        <taxon>Pentapetalae</taxon>
        <taxon>rosids</taxon>
        <taxon>fabids</taxon>
        <taxon>Fabales</taxon>
        <taxon>Fabaceae</taxon>
        <taxon>Papilionoideae</taxon>
        <taxon>50 kb inversion clade</taxon>
        <taxon>NPAAA clade</taxon>
        <taxon>indigoferoid/millettioid clade</taxon>
        <taxon>Phaseoleae</taxon>
        <taxon>Canavalia</taxon>
    </lineage>
</organism>
<name>A0AAN9L526_CANGL</name>
<evidence type="ECO:0000313" key="3">
    <source>
        <dbReference type="Proteomes" id="UP001367508"/>
    </source>
</evidence>
<protein>
    <submittedName>
        <fullName evidence="2">Uncharacterized protein</fullName>
    </submittedName>
</protein>
<feature type="region of interest" description="Disordered" evidence="1">
    <location>
        <begin position="59"/>
        <end position="83"/>
    </location>
</feature>